<dbReference type="InterPro" id="IPR027417">
    <property type="entry name" value="P-loop_NTPase"/>
</dbReference>
<dbReference type="PRINTS" id="PR00449">
    <property type="entry name" value="RASTRNSFRMNG"/>
</dbReference>
<reference evidence="6" key="1">
    <citation type="submission" date="2017-07" db="EMBL/GenBank/DDBJ databases">
        <title>The cable genome - Insights into the physiology and evolution of filamentous bacteria capable of sulfide oxidation via long distance electron transfer.</title>
        <authorList>
            <person name="Thorup C."/>
            <person name="Bjerg J.T."/>
            <person name="Schreiber L."/>
            <person name="Nielsen L.P."/>
            <person name="Kjeldsen K.U."/>
            <person name="Boesen T."/>
            <person name="Boggild A."/>
            <person name="Meysman F."/>
            <person name="Geelhoed J."/>
            <person name="Schramm A."/>
        </authorList>
    </citation>
    <scope>NUCLEOTIDE SEQUENCE [LARGE SCALE GENOMIC DNA]</scope>
    <source>
        <strain evidence="6">GS</strain>
    </source>
</reference>
<dbReference type="GO" id="GO:0016301">
    <property type="term" value="F:kinase activity"/>
    <property type="evidence" value="ECO:0007669"/>
    <property type="project" value="UniProtKB-KW"/>
</dbReference>
<dbReference type="Gene3D" id="3.40.50.300">
    <property type="entry name" value="P-loop containing nucleotide triphosphate hydrolases"/>
    <property type="match status" value="1"/>
</dbReference>
<feature type="compositionally biased region" description="Basic residues" evidence="4">
    <location>
        <begin position="390"/>
        <end position="405"/>
    </location>
</feature>
<dbReference type="AlphaFoldDB" id="A0A521FZG7"/>
<evidence type="ECO:0000256" key="2">
    <source>
        <dbReference type="ARBA" id="ARBA00022741"/>
    </source>
</evidence>
<evidence type="ECO:0000256" key="3">
    <source>
        <dbReference type="ARBA" id="ARBA00023134"/>
    </source>
</evidence>
<evidence type="ECO:0000256" key="1">
    <source>
        <dbReference type="ARBA" id="ARBA00022737"/>
    </source>
</evidence>
<dbReference type="PROSITE" id="PS51424">
    <property type="entry name" value="ROC"/>
    <property type="match status" value="1"/>
</dbReference>
<keyword evidence="2" id="KW-0547">Nucleotide-binding</keyword>
<comment type="caution">
    <text evidence="6">The sequence shown here is derived from an EMBL/GenBank/DDBJ whole genome shotgun (WGS) entry which is preliminary data.</text>
</comment>
<name>A0A521FZG7_9BACT</name>
<keyword evidence="7" id="KW-1185">Reference proteome</keyword>
<evidence type="ECO:0000313" key="6">
    <source>
        <dbReference type="EMBL" id="TAA74167.1"/>
    </source>
</evidence>
<accession>A0A521FZG7</accession>
<dbReference type="Proteomes" id="UP000316238">
    <property type="component" value="Unassembled WGS sequence"/>
</dbReference>
<feature type="region of interest" description="Disordered" evidence="4">
    <location>
        <begin position="382"/>
        <end position="405"/>
    </location>
</feature>
<proteinExistence type="predicted"/>
<dbReference type="Pfam" id="PF08477">
    <property type="entry name" value="Roc"/>
    <property type="match status" value="1"/>
</dbReference>
<evidence type="ECO:0000259" key="5">
    <source>
        <dbReference type="PROSITE" id="PS51424"/>
    </source>
</evidence>
<keyword evidence="1" id="KW-0677">Repeat</keyword>
<dbReference type="InterPro" id="IPR050227">
    <property type="entry name" value="Rab"/>
</dbReference>
<dbReference type="EMBL" id="NQJD01000037">
    <property type="protein sequence ID" value="TAA74167.1"/>
    <property type="molecule type" value="Genomic_DNA"/>
</dbReference>
<dbReference type="SUPFAM" id="SSF52540">
    <property type="entry name" value="P-loop containing nucleoside triphosphate hydrolases"/>
    <property type="match status" value="1"/>
</dbReference>
<sequence>MNREETRKELANLSTEWKLSFLSRIDLLIFSFLSEDIKQSEILDLLILSTAIEFIYDPENTEFLKNEKNKLYTEEISFHKNRLFIIRSRSEDIVELIDAKLDFLIYSKSGYASGKITDYAELLQIDMSSELYFIKEHIQSGKSTADYLYQPLYASQSQEWLQRGKEFVQILRNYGHGFDIWADWFQGRIDGVPTNKEFLEAVANLPEEILAQEPAQINAYIKNLCQTERPLNRVRVIFLGYGEAGKTSLIRALNSLEVVAGKEQMTPGIDISTWQVPGTEITAHFWDFGGQVVAHATHQFFLRSRCLYILLLDGRTEINANEQAEYWLEHVRAFGSKAPVMLVGNKADLCAVNLVFLLAKKEGADCSAPSVKNYWDTISRPDNSSITHTDRRRQQRGRSARHHPCHPHLSAALCN</sequence>
<feature type="domain" description="Roc" evidence="5">
    <location>
        <begin position="227"/>
        <end position="415"/>
    </location>
</feature>
<evidence type="ECO:0000313" key="7">
    <source>
        <dbReference type="Proteomes" id="UP000316238"/>
    </source>
</evidence>
<protein>
    <submittedName>
        <fullName evidence="6">Ras of Complex, Roc, domain of DAPkinase</fullName>
    </submittedName>
</protein>
<dbReference type="GO" id="GO:0005525">
    <property type="term" value="F:GTP binding"/>
    <property type="evidence" value="ECO:0007669"/>
    <property type="project" value="UniProtKB-KW"/>
</dbReference>
<gene>
    <name evidence="6" type="ORF">CDV28_13720</name>
</gene>
<organism evidence="6 7">
    <name type="scientific">Candidatus Electronema aureum</name>
    <dbReference type="NCBI Taxonomy" id="2005002"/>
    <lineage>
        <taxon>Bacteria</taxon>
        <taxon>Pseudomonadati</taxon>
        <taxon>Thermodesulfobacteriota</taxon>
        <taxon>Desulfobulbia</taxon>
        <taxon>Desulfobulbales</taxon>
        <taxon>Desulfobulbaceae</taxon>
        <taxon>Candidatus Electronema</taxon>
    </lineage>
</organism>
<dbReference type="PANTHER" id="PTHR47977">
    <property type="entry name" value="RAS-RELATED PROTEIN RAB"/>
    <property type="match status" value="1"/>
</dbReference>
<dbReference type="InterPro" id="IPR020859">
    <property type="entry name" value="ROC"/>
</dbReference>
<keyword evidence="3" id="KW-0342">GTP-binding</keyword>
<evidence type="ECO:0000256" key="4">
    <source>
        <dbReference type="SAM" id="MobiDB-lite"/>
    </source>
</evidence>